<dbReference type="GO" id="GO:0008233">
    <property type="term" value="F:peptidase activity"/>
    <property type="evidence" value="ECO:0007669"/>
    <property type="project" value="UniProtKB-KW"/>
</dbReference>
<keyword evidence="6" id="KW-1185">Reference proteome</keyword>
<organism evidence="5 6">
    <name type="scientific">Desulfosporosinus acididurans</name>
    <dbReference type="NCBI Taxonomy" id="476652"/>
    <lineage>
        <taxon>Bacteria</taxon>
        <taxon>Bacillati</taxon>
        <taxon>Bacillota</taxon>
        <taxon>Clostridia</taxon>
        <taxon>Eubacteriales</taxon>
        <taxon>Desulfitobacteriaceae</taxon>
        <taxon>Desulfosporosinus</taxon>
    </lineage>
</organism>
<keyword evidence="1" id="KW-1188">Viral release from host cell</keyword>
<dbReference type="InterPro" id="IPR054613">
    <property type="entry name" value="Peptidase_S78_dom"/>
</dbReference>
<gene>
    <name evidence="5" type="ORF">DEAC_c40200</name>
</gene>
<accession>A0A0J1IH93</accession>
<proteinExistence type="predicted"/>
<dbReference type="STRING" id="476652.DEAC_c40200"/>
<evidence type="ECO:0000313" key="5">
    <source>
        <dbReference type="EMBL" id="KLU64026.1"/>
    </source>
</evidence>
<sequence>MPTPQVERRTIMEKVEVRAADDGNKTIVGYAAKFGVRSQDLGGFVEQIDPRFFDGVLKDDVRGLINHDMNLILGRTASGTVKLSVDEFGLRYDIIPPNTSYANDLIVSMERGDINQSSFAFSVDYENNGDSWEYDEANDIYVRTLLACKRLYDVSPVTYPAYEQTESIVSQRCLDILKEKRSLGAPNKRLNILRKRLNLTEKCF</sequence>
<reference evidence="5 6" key="1">
    <citation type="submission" date="2015-06" db="EMBL/GenBank/DDBJ databases">
        <title>Draft genome of the moderately acidophilic sulfate reducer Candidatus Desulfosporosinus acididurans strain M1.</title>
        <authorList>
            <person name="Poehlein A."/>
            <person name="Petzsch P."/>
            <person name="Johnson B.D."/>
            <person name="Schloemann M."/>
            <person name="Daniel R."/>
            <person name="Muehling M."/>
        </authorList>
    </citation>
    <scope>NUCLEOTIDE SEQUENCE [LARGE SCALE GENOMIC DNA]</scope>
    <source>
        <strain evidence="5 6">M1</strain>
    </source>
</reference>
<dbReference type="Pfam" id="PF04586">
    <property type="entry name" value="Peptidase_S78"/>
    <property type="match status" value="1"/>
</dbReference>
<protein>
    <submittedName>
        <fullName evidence="5">Caudovirus prohead protease</fullName>
    </submittedName>
</protein>
<dbReference type="NCBIfam" id="TIGR01543">
    <property type="entry name" value="proheadase_HK97"/>
    <property type="match status" value="1"/>
</dbReference>
<dbReference type="GO" id="GO:0006508">
    <property type="term" value="P:proteolysis"/>
    <property type="evidence" value="ECO:0007669"/>
    <property type="project" value="UniProtKB-KW"/>
</dbReference>
<evidence type="ECO:0000256" key="1">
    <source>
        <dbReference type="ARBA" id="ARBA00022612"/>
    </source>
</evidence>
<feature type="domain" description="Prohead serine protease" evidence="4">
    <location>
        <begin position="14"/>
        <end position="175"/>
    </location>
</feature>
<dbReference type="InterPro" id="IPR006433">
    <property type="entry name" value="Prohead_protease"/>
</dbReference>
<evidence type="ECO:0000256" key="2">
    <source>
        <dbReference type="ARBA" id="ARBA00022670"/>
    </source>
</evidence>
<keyword evidence="3" id="KW-0378">Hydrolase</keyword>
<keyword evidence="2 5" id="KW-0645">Protease</keyword>
<evidence type="ECO:0000259" key="4">
    <source>
        <dbReference type="Pfam" id="PF04586"/>
    </source>
</evidence>
<comment type="caution">
    <text evidence="5">The sequence shown here is derived from an EMBL/GenBank/DDBJ whole genome shotgun (WGS) entry which is preliminary data.</text>
</comment>
<dbReference type="EMBL" id="LDZY01000018">
    <property type="protein sequence ID" value="KLU64026.1"/>
    <property type="molecule type" value="Genomic_DNA"/>
</dbReference>
<evidence type="ECO:0000313" key="6">
    <source>
        <dbReference type="Proteomes" id="UP000036356"/>
    </source>
</evidence>
<dbReference type="RefSeq" id="WP_152671452.1">
    <property type="nucleotide sequence ID" value="NZ_LDZY01000018.1"/>
</dbReference>
<dbReference type="AlphaFoldDB" id="A0A0J1IH93"/>
<evidence type="ECO:0000256" key="3">
    <source>
        <dbReference type="ARBA" id="ARBA00022801"/>
    </source>
</evidence>
<dbReference type="Proteomes" id="UP000036356">
    <property type="component" value="Unassembled WGS sequence"/>
</dbReference>
<dbReference type="PATRIC" id="fig|476652.3.peg.4259"/>
<name>A0A0J1IH93_9FIRM</name>